<dbReference type="Pfam" id="PF24800">
    <property type="entry name" value="DUF7702"/>
    <property type="match status" value="1"/>
</dbReference>
<proteinExistence type="predicted"/>
<dbReference type="EMBL" id="JAPZBO010000008">
    <property type="protein sequence ID" value="KAJ5307602.1"/>
    <property type="molecule type" value="Genomic_DNA"/>
</dbReference>
<organism evidence="3 4">
    <name type="scientific">Penicillium atrosanguineum</name>
    <dbReference type="NCBI Taxonomy" id="1132637"/>
    <lineage>
        <taxon>Eukaryota</taxon>
        <taxon>Fungi</taxon>
        <taxon>Dikarya</taxon>
        <taxon>Ascomycota</taxon>
        <taxon>Pezizomycotina</taxon>
        <taxon>Eurotiomycetes</taxon>
        <taxon>Eurotiomycetidae</taxon>
        <taxon>Eurotiales</taxon>
        <taxon>Aspergillaceae</taxon>
        <taxon>Penicillium</taxon>
    </lineage>
</organism>
<evidence type="ECO:0000313" key="3">
    <source>
        <dbReference type="EMBL" id="KAJ5307602.1"/>
    </source>
</evidence>
<dbReference type="PANTHER" id="PTHR42109">
    <property type="entry name" value="UNPLACED GENOMIC SCAFFOLD UM_SCAF_CONTIG_1.265, WHOLE GENOME SHOTGUN SEQUENCE"/>
    <property type="match status" value="1"/>
</dbReference>
<feature type="transmembrane region" description="Helical" evidence="1">
    <location>
        <begin position="60"/>
        <end position="83"/>
    </location>
</feature>
<keyword evidence="1" id="KW-0472">Membrane</keyword>
<protein>
    <recommendedName>
        <fullName evidence="2">DUF7702 domain-containing protein</fullName>
    </recommendedName>
</protein>
<dbReference type="AlphaFoldDB" id="A0A9W9GZI1"/>
<sequence>MTASIVSRGADALISPGRRNIAIAEIVLFSIIHLTQIPLRYMQEWRYWHHNKRQSHGRCYFYSWWSMVGILAQVRIAGSAIMLSTSEPNKSMLIAESAMQNAGLSPLLFEVSLVLLACGQSGKFGPGKSSYPKPLRFALHGFRFPIVIAIVLAIVGGIVEISALGEAGSVLLIVTFAFVCGLVVWLAVNSRSTLPVEGHRGVLLVLLALPFLLIRIVYFLLLEYGPPKFNPVTGGVGTLAAMGLLMEIFVVILLLTARAVAMPIWSANLKQNIEACDADAEGL</sequence>
<feature type="non-terminal residue" evidence="3">
    <location>
        <position position="1"/>
    </location>
</feature>
<dbReference type="Proteomes" id="UP001147746">
    <property type="component" value="Unassembled WGS sequence"/>
</dbReference>
<comment type="caution">
    <text evidence="3">The sequence shown here is derived from an EMBL/GenBank/DDBJ whole genome shotgun (WGS) entry which is preliminary data.</text>
</comment>
<accession>A0A9W9GZI1</accession>
<feature type="transmembrane region" description="Helical" evidence="1">
    <location>
        <begin position="170"/>
        <end position="189"/>
    </location>
</feature>
<keyword evidence="1" id="KW-1133">Transmembrane helix</keyword>
<keyword evidence="1" id="KW-0812">Transmembrane</keyword>
<feature type="transmembrane region" description="Helical" evidence="1">
    <location>
        <begin position="103"/>
        <end position="121"/>
    </location>
</feature>
<evidence type="ECO:0000313" key="4">
    <source>
        <dbReference type="Proteomes" id="UP001147746"/>
    </source>
</evidence>
<feature type="transmembrane region" description="Helical" evidence="1">
    <location>
        <begin position="142"/>
        <end position="164"/>
    </location>
</feature>
<gene>
    <name evidence="3" type="ORF">N7476_008258</name>
</gene>
<dbReference type="InterPro" id="IPR056119">
    <property type="entry name" value="DUF7702"/>
</dbReference>
<dbReference type="OrthoDB" id="2560628at2759"/>
<feature type="transmembrane region" description="Helical" evidence="1">
    <location>
        <begin position="20"/>
        <end position="39"/>
    </location>
</feature>
<reference evidence="3" key="2">
    <citation type="journal article" date="2023" name="IMA Fungus">
        <title>Comparative genomic study of the Penicillium genus elucidates a diverse pangenome and 15 lateral gene transfer events.</title>
        <authorList>
            <person name="Petersen C."/>
            <person name="Sorensen T."/>
            <person name="Nielsen M.R."/>
            <person name="Sondergaard T.E."/>
            <person name="Sorensen J.L."/>
            <person name="Fitzpatrick D.A."/>
            <person name="Frisvad J.C."/>
            <person name="Nielsen K.L."/>
        </authorList>
    </citation>
    <scope>NUCLEOTIDE SEQUENCE</scope>
    <source>
        <strain evidence="3">IBT 21472</strain>
    </source>
</reference>
<feature type="domain" description="DUF7702" evidence="2">
    <location>
        <begin position="18"/>
        <end position="256"/>
    </location>
</feature>
<evidence type="ECO:0000256" key="1">
    <source>
        <dbReference type="SAM" id="Phobius"/>
    </source>
</evidence>
<name>A0A9W9GZI1_9EURO</name>
<feature type="transmembrane region" description="Helical" evidence="1">
    <location>
        <begin position="241"/>
        <end position="261"/>
    </location>
</feature>
<dbReference type="PANTHER" id="PTHR42109:SF2">
    <property type="entry name" value="INTEGRAL MEMBRANE PROTEIN"/>
    <property type="match status" value="1"/>
</dbReference>
<reference evidence="3" key="1">
    <citation type="submission" date="2022-12" db="EMBL/GenBank/DDBJ databases">
        <authorList>
            <person name="Petersen C."/>
        </authorList>
    </citation>
    <scope>NUCLEOTIDE SEQUENCE</scope>
    <source>
        <strain evidence="3">IBT 21472</strain>
    </source>
</reference>
<keyword evidence="4" id="KW-1185">Reference proteome</keyword>
<evidence type="ECO:0000259" key="2">
    <source>
        <dbReference type="Pfam" id="PF24800"/>
    </source>
</evidence>
<feature type="transmembrane region" description="Helical" evidence="1">
    <location>
        <begin position="201"/>
        <end position="221"/>
    </location>
</feature>